<reference evidence="2 3" key="1">
    <citation type="submission" date="2018-06" db="EMBL/GenBank/DDBJ databases">
        <authorList>
            <consortium name="Pathogen Informatics"/>
            <person name="Doyle S."/>
        </authorList>
    </citation>
    <scope>NUCLEOTIDE SEQUENCE [LARGE SCALE GENOMIC DNA]</scope>
    <source>
        <strain evidence="2 3">NCTC13465</strain>
    </source>
</reference>
<dbReference type="Gene3D" id="3.40.720.10">
    <property type="entry name" value="Alkaline Phosphatase, subunit A"/>
    <property type="match status" value="1"/>
</dbReference>
<dbReference type="InterPro" id="IPR001952">
    <property type="entry name" value="Alkaline_phosphatase"/>
</dbReference>
<organism evidence="2 3">
    <name type="scientific">Klebsiella pneumoniae</name>
    <dbReference type="NCBI Taxonomy" id="573"/>
    <lineage>
        <taxon>Bacteria</taxon>
        <taxon>Pseudomonadati</taxon>
        <taxon>Pseudomonadota</taxon>
        <taxon>Gammaproteobacteria</taxon>
        <taxon>Enterobacterales</taxon>
        <taxon>Enterobacteriaceae</taxon>
        <taxon>Klebsiella/Raoultella group</taxon>
        <taxon>Klebsiella</taxon>
        <taxon>Klebsiella pneumoniae complex</taxon>
    </lineage>
</organism>
<dbReference type="EMBL" id="UAWQ01000020">
    <property type="protein sequence ID" value="SQC60019.1"/>
    <property type="molecule type" value="Genomic_DNA"/>
</dbReference>
<feature type="binding site" evidence="1">
    <location>
        <position position="43"/>
    </location>
    <ligand>
        <name>Zn(2+)</name>
        <dbReference type="ChEBI" id="CHEBI:29105"/>
        <label>2</label>
    </ligand>
</feature>
<sequence>MRMASQIIPADSKAPGLTQALNTHDGAVMVMSYGNSEEESMEHTGTQLRIAAYGPHAANVVGLTDQTDLFTTMKAALSLK</sequence>
<dbReference type="GO" id="GO:0046872">
    <property type="term" value="F:metal ion binding"/>
    <property type="evidence" value="ECO:0007669"/>
    <property type="project" value="UniProtKB-KW"/>
</dbReference>
<evidence type="ECO:0000313" key="3">
    <source>
        <dbReference type="Proteomes" id="UP000251721"/>
    </source>
</evidence>
<accession>A0A2X3IGE0</accession>
<dbReference type="GO" id="GO:0004035">
    <property type="term" value="F:alkaline phosphatase activity"/>
    <property type="evidence" value="ECO:0007669"/>
    <property type="project" value="UniProtKB-EC"/>
</dbReference>
<evidence type="ECO:0000256" key="1">
    <source>
        <dbReference type="PIRSR" id="PIRSR601952-2"/>
    </source>
</evidence>
<gene>
    <name evidence="2" type="primary">phoA_4</name>
    <name evidence="2" type="ORF">NCTC13465_06328</name>
</gene>
<keyword evidence="2" id="KW-0378">Hydrolase</keyword>
<proteinExistence type="predicted"/>
<dbReference type="Proteomes" id="UP000251721">
    <property type="component" value="Unassembled WGS sequence"/>
</dbReference>
<dbReference type="AlphaFoldDB" id="A0A2X3IGE0"/>
<dbReference type="Pfam" id="PF00245">
    <property type="entry name" value="Alk_phosphatase"/>
    <property type="match status" value="1"/>
</dbReference>
<comment type="cofactor">
    <cofactor evidence="1">
        <name>Zn(2+)</name>
        <dbReference type="ChEBI" id="CHEBI:29105"/>
    </cofactor>
    <text evidence="1">Binds 2 Zn(2+) ions.</text>
</comment>
<name>A0A2X3IGE0_KLEPN</name>
<protein>
    <submittedName>
        <fullName evidence="2">Alkaline phosphatase</fullName>
        <ecNumber evidence="2">3.1.3.1</ecNumber>
    </submittedName>
</protein>
<keyword evidence="1" id="KW-0479">Metal-binding</keyword>
<evidence type="ECO:0000313" key="2">
    <source>
        <dbReference type="EMBL" id="SQC60019.1"/>
    </source>
</evidence>
<dbReference type="SUPFAM" id="SSF53649">
    <property type="entry name" value="Alkaline phosphatase-like"/>
    <property type="match status" value="1"/>
</dbReference>
<keyword evidence="1" id="KW-0862">Zinc</keyword>
<dbReference type="InterPro" id="IPR017850">
    <property type="entry name" value="Alkaline_phosphatase_core_sf"/>
</dbReference>
<dbReference type="EC" id="3.1.3.1" evidence="2"/>